<comment type="catalytic activity">
    <reaction evidence="6">
        <text>serotonin + octadecanoyl-CoA = N-octadecanoyl-serotonin + CoA + H(+)</text>
        <dbReference type="Rhea" id="RHEA:51400"/>
        <dbReference type="ChEBI" id="CHEBI:15378"/>
        <dbReference type="ChEBI" id="CHEBI:57287"/>
        <dbReference type="ChEBI" id="CHEBI:57394"/>
        <dbReference type="ChEBI" id="CHEBI:134065"/>
        <dbReference type="ChEBI" id="CHEBI:350546"/>
    </reaction>
    <physiologicalReaction direction="left-to-right" evidence="6">
        <dbReference type="Rhea" id="RHEA:51401"/>
    </physiologicalReaction>
</comment>
<comment type="catalytic activity">
    <reaction evidence="7">
        <text>serotonin + (5Z,8Z,11Z,14Z)-eicosatetraenoyl-CoA = N-[(5Z,8Z,11Z,14Z)-eicosatetraenoyl]-serotonin + CoA + H(+)</text>
        <dbReference type="Rhea" id="RHEA:51396"/>
        <dbReference type="ChEBI" id="CHEBI:15378"/>
        <dbReference type="ChEBI" id="CHEBI:57287"/>
        <dbReference type="ChEBI" id="CHEBI:57368"/>
        <dbReference type="ChEBI" id="CHEBI:132255"/>
        <dbReference type="ChEBI" id="CHEBI:350546"/>
    </reaction>
    <physiologicalReaction direction="left-to-right" evidence="7">
        <dbReference type="Rhea" id="RHEA:51397"/>
    </physiologicalReaction>
</comment>
<comment type="catalytic activity">
    <reaction evidence="11">
        <text>dopamine + hexadecanoyl-CoA = N-hexadecanoyl-dopamine + CoA + H(+)</text>
        <dbReference type="Rhea" id="RHEA:51376"/>
        <dbReference type="ChEBI" id="CHEBI:15378"/>
        <dbReference type="ChEBI" id="CHEBI:57287"/>
        <dbReference type="ChEBI" id="CHEBI:57379"/>
        <dbReference type="ChEBI" id="CHEBI:59905"/>
        <dbReference type="ChEBI" id="CHEBI:134058"/>
    </reaction>
    <physiologicalReaction direction="left-to-right" evidence="11">
        <dbReference type="Rhea" id="RHEA:51377"/>
    </physiologicalReaction>
</comment>
<evidence type="ECO:0000256" key="5">
    <source>
        <dbReference type="ARBA" id="ARBA00050189"/>
    </source>
</evidence>
<accession>A0A0B1T2N3</accession>
<comment type="pathway">
    <text evidence="2">Aromatic compound metabolism; melatonin biosynthesis; melatonin from serotonin: step 1/2.</text>
</comment>
<comment type="catalytic activity">
    <reaction evidence="12">
        <text>serotonin + acetyl-CoA = N-acetylserotonin + CoA + H(+)</text>
        <dbReference type="Rhea" id="RHEA:25217"/>
        <dbReference type="ChEBI" id="CHEBI:15378"/>
        <dbReference type="ChEBI" id="CHEBI:17697"/>
        <dbReference type="ChEBI" id="CHEBI:57287"/>
        <dbReference type="ChEBI" id="CHEBI:57288"/>
        <dbReference type="ChEBI" id="CHEBI:350546"/>
        <dbReference type="EC" id="2.3.1.87"/>
    </reaction>
    <physiologicalReaction direction="left-to-right" evidence="12">
        <dbReference type="Rhea" id="RHEA:25218"/>
    </physiologicalReaction>
</comment>
<evidence type="ECO:0000313" key="14">
    <source>
        <dbReference type="EMBL" id="KHJ90421.1"/>
    </source>
</evidence>
<proteinExistence type="inferred from homology"/>
<evidence type="ECO:0000259" key="13">
    <source>
        <dbReference type="PROSITE" id="PS51186"/>
    </source>
</evidence>
<comment type="catalytic activity">
    <reaction evidence="10">
        <text>serotonin + hexadecanoyl-CoA = N-hexadecanoyl-serotonin + CoA + H(+)</text>
        <dbReference type="Rhea" id="RHEA:51384"/>
        <dbReference type="ChEBI" id="CHEBI:15378"/>
        <dbReference type="ChEBI" id="CHEBI:57287"/>
        <dbReference type="ChEBI" id="CHEBI:57379"/>
        <dbReference type="ChEBI" id="CHEBI:134059"/>
        <dbReference type="ChEBI" id="CHEBI:350546"/>
    </reaction>
    <physiologicalReaction direction="left-to-right" evidence="10">
        <dbReference type="Rhea" id="RHEA:51385"/>
    </physiologicalReaction>
</comment>
<evidence type="ECO:0000256" key="1">
    <source>
        <dbReference type="ARBA" id="ARBA00022679"/>
    </source>
</evidence>
<evidence type="ECO:0000256" key="2">
    <source>
        <dbReference type="ARBA" id="ARBA00037926"/>
    </source>
</evidence>
<protein>
    <recommendedName>
        <fullName evidence="4">aralkylamine N-acetyltransferase</fullName>
        <ecNumber evidence="4">2.3.1.87</ecNumber>
    </recommendedName>
</protein>
<evidence type="ECO:0000256" key="3">
    <source>
        <dbReference type="ARBA" id="ARBA00038182"/>
    </source>
</evidence>
<dbReference type="SUPFAM" id="SSF55729">
    <property type="entry name" value="Acyl-CoA N-acyltransferases (Nat)"/>
    <property type="match status" value="1"/>
</dbReference>
<dbReference type="AlphaFoldDB" id="A0A0B1T2N3"/>
<dbReference type="Pfam" id="PF00583">
    <property type="entry name" value="Acetyltransf_1"/>
    <property type="match status" value="1"/>
</dbReference>
<dbReference type="FunFam" id="3.40.630.30:FF:000046">
    <property type="entry name" value="Dopamine N-acetyltransferase"/>
    <property type="match status" value="1"/>
</dbReference>
<dbReference type="Proteomes" id="UP000053660">
    <property type="component" value="Unassembled WGS sequence"/>
</dbReference>
<evidence type="ECO:0000256" key="12">
    <source>
        <dbReference type="ARBA" id="ARBA00052491"/>
    </source>
</evidence>
<evidence type="ECO:0000256" key="9">
    <source>
        <dbReference type="ARBA" id="ARBA00051823"/>
    </source>
</evidence>
<comment type="catalytic activity">
    <reaction evidence="9">
        <text>serotonin + (9Z)-octadecenoyl-CoA = N-(9Z-octadecenoyl)-serotonin + CoA + H(+)</text>
        <dbReference type="Rhea" id="RHEA:51392"/>
        <dbReference type="ChEBI" id="CHEBI:15378"/>
        <dbReference type="ChEBI" id="CHEBI:57287"/>
        <dbReference type="ChEBI" id="CHEBI:57387"/>
        <dbReference type="ChEBI" id="CHEBI:134064"/>
        <dbReference type="ChEBI" id="CHEBI:350546"/>
    </reaction>
    <physiologicalReaction direction="left-to-right" evidence="9">
        <dbReference type="Rhea" id="RHEA:51393"/>
    </physiologicalReaction>
</comment>
<evidence type="ECO:0000256" key="10">
    <source>
        <dbReference type="ARBA" id="ARBA00052178"/>
    </source>
</evidence>
<dbReference type="EC" id="2.3.1.87" evidence="4"/>
<organism evidence="14 15">
    <name type="scientific">Oesophagostomum dentatum</name>
    <name type="common">Nodular worm</name>
    <dbReference type="NCBI Taxonomy" id="61180"/>
    <lineage>
        <taxon>Eukaryota</taxon>
        <taxon>Metazoa</taxon>
        <taxon>Ecdysozoa</taxon>
        <taxon>Nematoda</taxon>
        <taxon>Chromadorea</taxon>
        <taxon>Rhabditida</taxon>
        <taxon>Rhabditina</taxon>
        <taxon>Rhabditomorpha</taxon>
        <taxon>Strongyloidea</taxon>
        <taxon>Strongylidae</taxon>
        <taxon>Oesophagostomum</taxon>
    </lineage>
</organism>
<comment type="similarity">
    <text evidence="3">Belongs to the acetyltransferase family. AANAT subfamily.</text>
</comment>
<evidence type="ECO:0000256" key="11">
    <source>
        <dbReference type="ARBA" id="ARBA00052335"/>
    </source>
</evidence>
<dbReference type="PROSITE" id="PS51186">
    <property type="entry name" value="GNAT"/>
    <property type="match status" value="1"/>
</dbReference>
<name>A0A0B1T2N3_OESDE</name>
<feature type="domain" description="N-acetyltransferase" evidence="13">
    <location>
        <begin position="73"/>
        <end position="215"/>
    </location>
</feature>
<sequence length="229" mass="25358">MLNKFRFIPATKDHASEILEFLFTQFGVNEPISKSIKLDREGAASLFRDTAESGYTNDKYSTLAYDDDRLAGICLCSMSKSGSKDAPIPPEIDFKHHDFAQDILNGPYKQHKGNQIVILVHALEDSIKRILGTSSKMMKIDILSVHKDYMGKGLGKELTRRAIETAQAEGCDYVATAATASASQAIFSKVGFKVLYEIPYSDYRENGNPVFQNLHDGCKAGKAMALKLH</sequence>
<dbReference type="InterPro" id="IPR016181">
    <property type="entry name" value="Acyl_CoA_acyltransferase"/>
</dbReference>
<dbReference type="PANTHER" id="PTHR20905:SF1">
    <property type="entry name" value="AT07410P-RELATED"/>
    <property type="match status" value="1"/>
</dbReference>
<dbReference type="OrthoDB" id="5799199at2759"/>
<evidence type="ECO:0000256" key="8">
    <source>
        <dbReference type="ARBA" id="ARBA00051711"/>
    </source>
</evidence>
<reference evidence="14 15" key="1">
    <citation type="submission" date="2014-03" db="EMBL/GenBank/DDBJ databases">
        <title>Draft genome of the hookworm Oesophagostomum dentatum.</title>
        <authorList>
            <person name="Mitreva M."/>
        </authorList>
    </citation>
    <scope>NUCLEOTIDE SEQUENCE [LARGE SCALE GENOMIC DNA]</scope>
    <source>
        <strain evidence="14 15">OD-Hann</strain>
    </source>
</reference>
<dbReference type="Gene3D" id="3.40.630.30">
    <property type="match status" value="1"/>
</dbReference>
<evidence type="ECO:0000256" key="6">
    <source>
        <dbReference type="ARBA" id="ARBA00050849"/>
    </source>
</evidence>
<dbReference type="InterPro" id="IPR000182">
    <property type="entry name" value="GNAT_dom"/>
</dbReference>
<dbReference type="EMBL" id="KN553027">
    <property type="protein sequence ID" value="KHJ90421.1"/>
    <property type="molecule type" value="Genomic_DNA"/>
</dbReference>
<dbReference type="CDD" id="cd04301">
    <property type="entry name" value="NAT_SF"/>
    <property type="match status" value="1"/>
</dbReference>
<evidence type="ECO:0000256" key="4">
    <source>
        <dbReference type="ARBA" id="ARBA00039114"/>
    </source>
</evidence>
<evidence type="ECO:0000256" key="7">
    <source>
        <dbReference type="ARBA" id="ARBA00051284"/>
    </source>
</evidence>
<keyword evidence="1 14" id="KW-0808">Transferase</keyword>
<evidence type="ECO:0000313" key="15">
    <source>
        <dbReference type="Proteomes" id="UP000053660"/>
    </source>
</evidence>
<keyword evidence="15" id="KW-1185">Reference proteome</keyword>
<gene>
    <name evidence="14" type="ORF">OESDEN_09736</name>
</gene>
<comment type="catalytic activity">
    <reaction evidence="8">
        <text>dopamine + acetyl-CoA = N-acetyldopamine + CoA + H(+)</text>
        <dbReference type="Rhea" id="RHEA:51388"/>
        <dbReference type="ChEBI" id="CHEBI:15378"/>
        <dbReference type="ChEBI" id="CHEBI:57287"/>
        <dbReference type="ChEBI" id="CHEBI:57288"/>
        <dbReference type="ChEBI" id="CHEBI:59905"/>
        <dbReference type="ChEBI" id="CHEBI:125678"/>
    </reaction>
    <physiologicalReaction direction="left-to-right" evidence="8">
        <dbReference type="Rhea" id="RHEA:51389"/>
    </physiologicalReaction>
</comment>
<dbReference type="GO" id="GO:0004059">
    <property type="term" value="F:aralkylamine N-acetyltransferase activity"/>
    <property type="evidence" value="ECO:0007669"/>
    <property type="project" value="UniProtKB-EC"/>
</dbReference>
<comment type="catalytic activity">
    <reaction evidence="5">
        <text>dopamine + (9Z)-octadecenoyl-CoA = N-(9Z-octadecanoyl)-dopamine + CoA + H(+)</text>
        <dbReference type="Rhea" id="RHEA:51380"/>
        <dbReference type="ChEBI" id="CHEBI:15378"/>
        <dbReference type="ChEBI" id="CHEBI:31883"/>
        <dbReference type="ChEBI" id="CHEBI:57287"/>
        <dbReference type="ChEBI" id="CHEBI:57387"/>
        <dbReference type="ChEBI" id="CHEBI:59905"/>
    </reaction>
    <physiologicalReaction direction="left-to-right" evidence="5">
        <dbReference type="Rhea" id="RHEA:51381"/>
    </physiologicalReaction>
</comment>
<dbReference type="PANTHER" id="PTHR20905">
    <property type="entry name" value="N-ACETYLTRANSFERASE-RELATED"/>
    <property type="match status" value="1"/>
</dbReference>